<dbReference type="PANTHER" id="PTHR33295">
    <property type="entry name" value="ATPASE"/>
    <property type="match status" value="1"/>
</dbReference>
<proteinExistence type="predicted"/>
<dbReference type="Pfam" id="PF13635">
    <property type="entry name" value="DUF4143"/>
    <property type="match status" value="1"/>
</dbReference>
<gene>
    <name evidence="2" type="ORF">HYQ56_1627</name>
</gene>
<accession>A0AAW4DVM4</accession>
<reference evidence="2" key="1">
    <citation type="submission" date="2020-07" db="EMBL/GenBank/DDBJ databases">
        <title>Comparative genomics analyses of Lactobacillus crispatus isolated from different ecological niches.</title>
        <authorList>
            <person name="Mancino W."/>
            <person name="Mancabelli L."/>
            <person name="Lugli G.A."/>
            <person name="Milani C."/>
            <person name="Viappiani A."/>
            <person name="Anzalone R."/>
            <person name="Longhi G."/>
            <person name="Ventura M."/>
            <person name="Turroni F."/>
        </authorList>
    </citation>
    <scope>NUCLEOTIDE SEQUENCE</scope>
    <source>
        <strain evidence="2">LB65</strain>
    </source>
</reference>
<dbReference type="InterPro" id="IPR025420">
    <property type="entry name" value="DUF4143"/>
</dbReference>
<sequence>MTLERIIKFMFDSIGSYLSIRKIANTLTSMGHKITPNTVERYINALLDSLIIYDVSRFDIHGKEQLGSLKKYYIVDTGLRYHLLASHKKDRGHIIENIVYLELLRRGYNVTVGSIPNGEIDFVARKNNEIFYYQVSETVLDEKTLERELKPFNKINDHYPKFLLTMDEFGKNDNFNGIKQLNILDWLLE</sequence>
<evidence type="ECO:0000259" key="1">
    <source>
        <dbReference type="Pfam" id="PF13635"/>
    </source>
</evidence>
<protein>
    <submittedName>
        <fullName evidence="2">ATPase AAA</fullName>
    </submittedName>
</protein>
<dbReference type="AlphaFoldDB" id="A0AAW4DVM4"/>
<dbReference type="Proteomes" id="UP001194414">
    <property type="component" value="Unassembled WGS sequence"/>
</dbReference>
<organism evidence="2 3">
    <name type="scientific">Lactobacillus crispatus</name>
    <dbReference type="NCBI Taxonomy" id="47770"/>
    <lineage>
        <taxon>Bacteria</taxon>
        <taxon>Bacillati</taxon>
        <taxon>Bacillota</taxon>
        <taxon>Bacilli</taxon>
        <taxon>Lactobacillales</taxon>
        <taxon>Lactobacillaceae</taxon>
        <taxon>Lactobacillus</taxon>
    </lineage>
</organism>
<dbReference type="PANTHER" id="PTHR33295:SF20">
    <property type="entry name" value="ATPASE"/>
    <property type="match status" value="1"/>
</dbReference>
<feature type="domain" description="DUF4143" evidence="1">
    <location>
        <begin position="2"/>
        <end position="135"/>
    </location>
</feature>
<dbReference type="EMBL" id="JACCPP010000025">
    <property type="protein sequence ID" value="MBI1708639.1"/>
    <property type="molecule type" value="Genomic_DNA"/>
</dbReference>
<evidence type="ECO:0000313" key="2">
    <source>
        <dbReference type="EMBL" id="MBI1708639.1"/>
    </source>
</evidence>
<evidence type="ECO:0000313" key="3">
    <source>
        <dbReference type="Proteomes" id="UP001194414"/>
    </source>
</evidence>
<name>A0AAW4DVM4_9LACO</name>
<comment type="caution">
    <text evidence="2">The sequence shown here is derived from an EMBL/GenBank/DDBJ whole genome shotgun (WGS) entry which is preliminary data.</text>
</comment>